<feature type="compositionally biased region" description="Low complexity" evidence="1">
    <location>
        <begin position="68"/>
        <end position="90"/>
    </location>
</feature>
<protein>
    <submittedName>
        <fullName evidence="2 4">Uncharacterized protein</fullName>
    </submittedName>
</protein>
<dbReference type="Proteomes" id="UP000267027">
    <property type="component" value="Unassembled WGS sequence"/>
</dbReference>
<proteinExistence type="predicted"/>
<evidence type="ECO:0000313" key="4">
    <source>
        <dbReference type="WBParaSite" id="ACOC_0000965501-mRNA-1"/>
    </source>
</evidence>
<name>A0A0R3PUP7_ANGCS</name>
<gene>
    <name evidence="2" type="ORF">ACOC_LOCUS9656</name>
</gene>
<dbReference type="EMBL" id="UYYA01004332">
    <property type="protein sequence ID" value="VDM61241.1"/>
    <property type="molecule type" value="Genomic_DNA"/>
</dbReference>
<dbReference type="OMA" id="RVANNQS"/>
<evidence type="ECO:0000313" key="3">
    <source>
        <dbReference type="Proteomes" id="UP000267027"/>
    </source>
</evidence>
<accession>A0A0R3PUP7</accession>
<reference evidence="4" key="1">
    <citation type="submission" date="2017-02" db="UniProtKB">
        <authorList>
            <consortium name="WormBaseParasite"/>
        </authorList>
    </citation>
    <scope>IDENTIFICATION</scope>
</reference>
<evidence type="ECO:0000256" key="1">
    <source>
        <dbReference type="SAM" id="MobiDB-lite"/>
    </source>
</evidence>
<sequence>MMEDDRFTDTISRNTSVQSAIERFDHRRPVVVQNRSKSTKTTSPEGTTNVLTYDNYHGMFHAQPVPLPRNSSSSLSSPPHESTSTLSTTPNKPLNLIREESLRFHPTTTELIHPARDDVIYHPMKPPAQSSRLSHIGAGITGMYQQQTLTTSMSEDDSYEDEMDVNTAKKDPAPSLPNAPLALTDSVQLSTSFLMKQVRNFFIRAI</sequence>
<evidence type="ECO:0000313" key="2">
    <source>
        <dbReference type="EMBL" id="VDM61241.1"/>
    </source>
</evidence>
<dbReference type="OrthoDB" id="5866664at2759"/>
<organism evidence="4">
    <name type="scientific">Angiostrongylus costaricensis</name>
    <name type="common">Nematode worm</name>
    <dbReference type="NCBI Taxonomy" id="334426"/>
    <lineage>
        <taxon>Eukaryota</taxon>
        <taxon>Metazoa</taxon>
        <taxon>Ecdysozoa</taxon>
        <taxon>Nematoda</taxon>
        <taxon>Chromadorea</taxon>
        <taxon>Rhabditida</taxon>
        <taxon>Rhabditina</taxon>
        <taxon>Rhabditomorpha</taxon>
        <taxon>Strongyloidea</taxon>
        <taxon>Metastrongylidae</taxon>
        <taxon>Angiostrongylus</taxon>
    </lineage>
</organism>
<feature type="compositionally biased region" description="Polar residues" evidence="1">
    <location>
        <begin position="9"/>
        <end position="19"/>
    </location>
</feature>
<feature type="compositionally biased region" description="Polar residues" evidence="1">
    <location>
        <begin position="33"/>
        <end position="52"/>
    </location>
</feature>
<dbReference type="AlphaFoldDB" id="A0A0R3PUP7"/>
<reference evidence="2 3" key="2">
    <citation type="submission" date="2018-11" db="EMBL/GenBank/DDBJ databases">
        <authorList>
            <consortium name="Pathogen Informatics"/>
        </authorList>
    </citation>
    <scope>NUCLEOTIDE SEQUENCE [LARGE SCALE GENOMIC DNA]</scope>
    <source>
        <strain evidence="2 3">Costa Rica</strain>
    </source>
</reference>
<keyword evidence="3" id="KW-1185">Reference proteome</keyword>
<dbReference type="WBParaSite" id="ACOC_0000965501-mRNA-1">
    <property type="protein sequence ID" value="ACOC_0000965501-mRNA-1"/>
    <property type="gene ID" value="ACOC_0000965501"/>
</dbReference>
<feature type="region of interest" description="Disordered" evidence="1">
    <location>
        <begin position="1"/>
        <end position="94"/>
    </location>
</feature>